<proteinExistence type="predicted"/>
<accession>A0A2U2PHN1</accession>
<sequence>MDRKAIVITRSEDGKRCIAVDQSNYEVILAFLGADKRHKSKFRDIANVILNGLRNTELYDKEEPDAKSKGVRAMKFFKGQENARIYCREVTREDKTFVIIASELLESKKTQKINQKILNIIHRVASYDYKEIIDPS</sequence>
<dbReference type="EMBL" id="QEAS01000008">
    <property type="protein sequence ID" value="PWG80649.1"/>
    <property type="molecule type" value="Genomic_DNA"/>
</dbReference>
<keyword evidence="2" id="KW-1185">Reference proteome</keyword>
<dbReference type="Proteomes" id="UP000245647">
    <property type="component" value="Unassembled WGS sequence"/>
</dbReference>
<name>A0A2U2PHN1_9SPHI</name>
<protein>
    <recommendedName>
        <fullName evidence="3">Addiction module toxin RelE</fullName>
    </recommendedName>
</protein>
<dbReference type="OrthoDB" id="838358at2"/>
<organism evidence="1 2">
    <name type="scientific">Pararcticibacter amylolyticus</name>
    <dbReference type="NCBI Taxonomy" id="2173175"/>
    <lineage>
        <taxon>Bacteria</taxon>
        <taxon>Pseudomonadati</taxon>
        <taxon>Bacteroidota</taxon>
        <taxon>Sphingobacteriia</taxon>
        <taxon>Sphingobacteriales</taxon>
        <taxon>Sphingobacteriaceae</taxon>
        <taxon>Pararcticibacter</taxon>
    </lineage>
</organism>
<comment type="caution">
    <text evidence="1">The sequence shown here is derived from an EMBL/GenBank/DDBJ whole genome shotgun (WGS) entry which is preliminary data.</text>
</comment>
<gene>
    <name evidence="1" type="ORF">DDR33_11540</name>
</gene>
<evidence type="ECO:0000313" key="2">
    <source>
        <dbReference type="Proteomes" id="UP000245647"/>
    </source>
</evidence>
<evidence type="ECO:0008006" key="3">
    <source>
        <dbReference type="Google" id="ProtNLM"/>
    </source>
</evidence>
<dbReference type="AlphaFoldDB" id="A0A2U2PHN1"/>
<dbReference type="RefSeq" id="WP_109415936.1">
    <property type="nucleotide sequence ID" value="NZ_QEAS01000008.1"/>
</dbReference>
<reference evidence="1 2" key="1">
    <citation type="submission" date="2018-04" db="EMBL/GenBank/DDBJ databases">
        <title>Pedobacter chongqingensis sp. nov., isolated from a rottenly hemp rope.</title>
        <authorList>
            <person name="Cai Y."/>
        </authorList>
    </citation>
    <scope>NUCLEOTIDE SEQUENCE [LARGE SCALE GENOMIC DNA]</scope>
    <source>
        <strain evidence="1 2">FJ4-8</strain>
    </source>
</reference>
<evidence type="ECO:0000313" key="1">
    <source>
        <dbReference type="EMBL" id="PWG80649.1"/>
    </source>
</evidence>